<dbReference type="InterPro" id="IPR007253">
    <property type="entry name" value="Cell_wall-bd_2"/>
</dbReference>
<accession>A0A7W4XXI5</accession>
<feature type="region of interest" description="Disordered" evidence="1">
    <location>
        <begin position="267"/>
        <end position="286"/>
    </location>
</feature>
<feature type="chain" id="PRO_5031466101" description="Cell wall binding repeat 2-containing protein" evidence="2">
    <location>
        <begin position="41"/>
        <end position="370"/>
    </location>
</feature>
<feature type="signal peptide" evidence="2">
    <location>
        <begin position="1"/>
        <end position="40"/>
    </location>
</feature>
<evidence type="ECO:0008006" key="5">
    <source>
        <dbReference type="Google" id="ProtNLM"/>
    </source>
</evidence>
<evidence type="ECO:0000313" key="4">
    <source>
        <dbReference type="Proteomes" id="UP000533269"/>
    </source>
</evidence>
<reference evidence="3 4" key="1">
    <citation type="submission" date="2020-08" db="EMBL/GenBank/DDBJ databases">
        <title>The Agave Microbiome: Exploring the role of microbial communities in plant adaptations to desert environments.</title>
        <authorList>
            <person name="Partida-Martinez L.P."/>
        </authorList>
    </citation>
    <scope>NUCLEOTIDE SEQUENCE [LARGE SCALE GENOMIC DNA]</scope>
    <source>
        <strain evidence="3 4">AS2.23</strain>
    </source>
</reference>
<gene>
    <name evidence="3" type="ORF">FHR75_002067</name>
</gene>
<dbReference type="Gene3D" id="3.40.50.12090">
    <property type="match status" value="1"/>
</dbReference>
<protein>
    <recommendedName>
        <fullName evidence="5">Cell wall binding repeat 2-containing protein</fullName>
    </recommendedName>
</protein>
<sequence>MEQHQHVRTSEHRRRRPGRAGLLLAASLLAAAAGSPPAAAAPEIGFETLTPVCSPAPPLAHPGCAAGRAYRGAQLPSGTPNQLVQLSGPDRYATAVQIAEHGFPEADVVVLVSGEDRHLVDALSAAPLARSLAAPLLLSTRDAVPAATAGYLREHAIASVLLVGGPDALGGGTAAQLRALGVTEVQRIAGADRYATSRALAAFLPDAAHGWVASGEDAHLVDALAAAGPAARLREPLVLVADDDPLPAAAALEALGVTSTTVAGGPEGVLPEAMAPLPTPRRSAGTDRYGTAAALAQEAVDRGVPAADLLFAPGVTGHLVDALAAGPLGRATLLAGDGPSSQDVVEAWFDTHGAWRVTAVGAVEVEGGDA</sequence>
<dbReference type="InterPro" id="IPR051922">
    <property type="entry name" value="Bact_Sporulation_Assoc"/>
</dbReference>
<dbReference type="PANTHER" id="PTHR30032:SF4">
    <property type="entry name" value="AMIDASE ENHANCER"/>
    <property type="match status" value="1"/>
</dbReference>
<dbReference type="GO" id="GO:0030288">
    <property type="term" value="C:outer membrane-bounded periplasmic space"/>
    <property type="evidence" value="ECO:0007669"/>
    <property type="project" value="TreeGrafter"/>
</dbReference>
<evidence type="ECO:0000256" key="1">
    <source>
        <dbReference type="SAM" id="MobiDB-lite"/>
    </source>
</evidence>
<name>A0A7W4XXI5_KINRA</name>
<comment type="caution">
    <text evidence="3">The sequence shown here is derived from an EMBL/GenBank/DDBJ whole genome shotgun (WGS) entry which is preliminary data.</text>
</comment>
<dbReference type="PANTHER" id="PTHR30032">
    <property type="entry name" value="N-ACETYLMURAMOYL-L-ALANINE AMIDASE-RELATED"/>
    <property type="match status" value="1"/>
</dbReference>
<dbReference type="Pfam" id="PF04122">
    <property type="entry name" value="CW_binding_2"/>
    <property type="match status" value="3"/>
</dbReference>
<organism evidence="3 4">
    <name type="scientific">Kineococcus radiotolerans</name>
    <dbReference type="NCBI Taxonomy" id="131568"/>
    <lineage>
        <taxon>Bacteria</taxon>
        <taxon>Bacillati</taxon>
        <taxon>Actinomycetota</taxon>
        <taxon>Actinomycetes</taxon>
        <taxon>Kineosporiales</taxon>
        <taxon>Kineosporiaceae</taxon>
        <taxon>Kineococcus</taxon>
    </lineage>
</organism>
<dbReference type="RefSeq" id="WP_183391252.1">
    <property type="nucleotide sequence ID" value="NZ_JACHVY010000001.1"/>
</dbReference>
<evidence type="ECO:0000313" key="3">
    <source>
        <dbReference type="EMBL" id="MBB2901279.1"/>
    </source>
</evidence>
<reference evidence="3 4" key="2">
    <citation type="submission" date="2020-08" db="EMBL/GenBank/DDBJ databases">
        <authorList>
            <person name="Partida-Martinez L."/>
            <person name="Huntemann M."/>
            <person name="Clum A."/>
            <person name="Wang J."/>
            <person name="Palaniappan K."/>
            <person name="Ritter S."/>
            <person name="Chen I.-M."/>
            <person name="Stamatis D."/>
            <person name="Reddy T."/>
            <person name="O'Malley R."/>
            <person name="Daum C."/>
            <person name="Shapiro N."/>
            <person name="Ivanova N."/>
            <person name="Kyrpides N."/>
            <person name="Woyke T."/>
        </authorList>
    </citation>
    <scope>NUCLEOTIDE SEQUENCE [LARGE SCALE GENOMIC DNA]</scope>
    <source>
        <strain evidence="3 4">AS2.23</strain>
    </source>
</reference>
<keyword evidence="2" id="KW-0732">Signal</keyword>
<proteinExistence type="predicted"/>
<dbReference type="EMBL" id="JACHVY010000001">
    <property type="protein sequence ID" value="MBB2901279.1"/>
    <property type="molecule type" value="Genomic_DNA"/>
</dbReference>
<evidence type="ECO:0000256" key="2">
    <source>
        <dbReference type="SAM" id="SignalP"/>
    </source>
</evidence>
<dbReference type="AlphaFoldDB" id="A0A7W4XXI5"/>
<dbReference type="Proteomes" id="UP000533269">
    <property type="component" value="Unassembled WGS sequence"/>
</dbReference>